<sequence>MSEKPAILTRTLGGTITGTTRFKGAPQNLPKHKFPNGSLVRASKAACRAEYASGIPFGMVSAITADTFRSHSSLEPWYRITGSIHLPAYILPESALKPAKQAEKKRAAYSQRRG</sequence>
<proteinExistence type="predicted"/>
<dbReference type="Proteomes" id="UP000831170">
    <property type="component" value="Segment"/>
</dbReference>
<evidence type="ECO:0000313" key="1">
    <source>
        <dbReference type="EMBL" id="UOL50853.1"/>
    </source>
</evidence>
<dbReference type="EMBL" id="OM962999">
    <property type="protein sequence ID" value="UOL50853.1"/>
    <property type="molecule type" value="Genomic_DNA"/>
</dbReference>
<keyword evidence="2" id="KW-1185">Reference proteome</keyword>
<protein>
    <submittedName>
        <fullName evidence="1">Uncharacterized protein</fullName>
    </submittedName>
</protein>
<name>A0AAE9GPX4_9CAUD</name>
<organism evidence="1 2">
    <name type="scientific">Pseudomonas phage SoKa</name>
    <dbReference type="NCBI Taxonomy" id="2930393"/>
    <lineage>
        <taxon>Viruses</taxon>
        <taxon>Duplodnaviria</taxon>
        <taxon>Heunggongvirae</taxon>
        <taxon>Uroviricota</taxon>
        <taxon>Caudoviricetes</taxon>
        <taxon>Autographivirales</taxon>
        <taxon>Autonotataviridae</taxon>
        <taxon>Bifseptvirus</taxon>
        <taxon>Bifseptvirus SoKa</taxon>
    </lineage>
</organism>
<gene>
    <name evidence="1" type="ORF">SoKa_gp5</name>
</gene>
<reference evidence="1 2" key="1">
    <citation type="submission" date="2022-03" db="EMBL/GenBank/DDBJ databases">
        <authorList>
            <person name="Oueslati M."/>
            <person name="Holtappels D."/>
            <person name="Wagemans J."/>
        </authorList>
    </citation>
    <scope>NUCLEOTIDE SEQUENCE [LARGE SCALE GENOMIC DNA]</scope>
</reference>
<evidence type="ECO:0000313" key="2">
    <source>
        <dbReference type="Proteomes" id="UP000831170"/>
    </source>
</evidence>
<accession>A0AAE9GPX4</accession>